<dbReference type="Pfam" id="PF07523">
    <property type="entry name" value="Big_3"/>
    <property type="match status" value="1"/>
</dbReference>
<accession>A0A8H5WNL1</accession>
<proteinExistence type="predicted"/>
<reference evidence="2 3" key="2">
    <citation type="submission" date="2020-05" db="EMBL/GenBank/DDBJ databases">
        <title>Identification and distribution of gene clusters putatively required for synthesis of sphingolipid metabolism inhibitors in phylogenetically diverse species of the filamentous fungus Fusarium.</title>
        <authorList>
            <person name="Kim H.-S."/>
            <person name="Busman M."/>
            <person name="Brown D.W."/>
            <person name="Divon H."/>
            <person name="Uhlig S."/>
            <person name="Proctor R.H."/>
        </authorList>
    </citation>
    <scope>NUCLEOTIDE SEQUENCE [LARGE SCALE GENOMIC DNA]</scope>
    <source>
        <strain evidence="2 3">NRRL 25331</strain>
    </source>
</reference>
<name>A0A8H5WNL1_FUSCI</name>
<sequence>MNTTYAEGPLVFKANLEDSRGKGYYMYADQRWAGSPSGEFMEEQYQPYWTADVGKPDWQPINWTQKPDYDLSLGVIRHGHIWSLTTAEHAALRGAKLLSIEIVSPKKRVYRIGESLDLEGMVVSARYSDCITDNELFEGYGGYSISGFDPRTKGKQTVKVSYSVVDITKSASFTVAVKH</sequence>
<evidence type="ECO:0000313" key="3">
    <source>
        <dbReference type="Proteomes" id="UP000572754"/>
    </source>
</evidence>
<feature type="domain" description="Ig-like" evidence="1">
    <location>
        <begin position="103"/>
        <end position="177"/>
    </location>
</feature>
<protein>
    <submittedName>
        <fullName evidence="2">Arabinosidase</fullName>
    </submittedName>
</protein>
<keyword evidence="3" id="KW-1185">Reference proteome</keyword>
<gene>
    <name evidence="2" type="ORF">FCIRC_10841</name>
</gene>
<reference evidence="3" key="1">
    <citation type="journal article" date="2020" name="BMC Genomics">
        <title>Correction to: Identification and distribution of gene clusters required for synthesis of sphingolipid metabolism inhibitors in diverse species of the filamentous fungus Fusarium.</title>
        <authorList>
            <person name="Kim H.S."/>
            <person name="Lohmar J.M."/>
            <person name="Busman M."/>
            <person name="Brown D.W."/>
            <person name="Naumann T.A."/>
            <person name="Divon H.H."/>
            <person name="Lysoe E."/>
            <person name="Uhlig S."/>
            <person name="Proctor R.H."/>
        </authorList>
    </citation>
    <scope>NUCLEOTIDE SEQUENCE [LARGE SCALE GENOMIC DNA]</scope>
    <source>
        <strain evidence="3">NRRL 25331</strain>
    </source>
</reference>
<comment type="caution">
    <text evidence="2">The sequence shown here is derived from an EMBL/GenBank/DDBJ whole genome shotgun (WGS) entry which is preliminary data.</text>
</comment>
<dbReference type="InterPro" id="IPR022038">
    <property type="entry name" value="Ig-like_bact"/>
</dbReference>
<evidence type="ECO:0000259" key="1">
    <source>
        <dbReference type="Pfam" id="PF07523"/>
    </source>
</evidence>
<dbReference type="AlphaFoldDB" id="A0A8H5WNL1"/>
<dbReference type="Gene3D" id="2.60.40.3630">
    <property type="match status" value="1"/>
</dbReference>
<evidence type="ECO:0000313" key="2">
    <source>
        <dbReference type="EMBL" id="KAF5664399.1"/>
    </source>
</evidence>
<dbReference type="EMBL" id="JAAQPE010000410">
    <property type="protein sequence ID" value="KAF5664399.1"/>
    <property type="molecule type" value="Genomic_DNA"/>
</dbReference>
<dbReference type="Proteomes" id="UP000572754">
    <property type="component" value="Unassembled WGS sequence"/>
</dbReference>
<organism evidence="2 3">
    <name type="scientific">Fusarium circinatum</name>
    <name type="common">Pitch canker fungus</name>
    <name type="synonym">Gibberella circinata</name>
    <dbReference type="NCBI Taxonomy" id="48490"/>
    <lineage>
        <taxon>Eukaryota</taxon>
        <taxon>Fungi</taxon>
        <taxon>Dikarya</taxon>
        <taxon>Ascomycota</taxon>
        <taxon>Pezizomycotina</taxon>
        <taxon>Sordariomycetes</taxon>
        <taxon>Hypocreomycetidae</taxon>
        <taxon>Hypocreales</taxon>
        <taxon>Nectriaceae</taxon>
        <taxon>Fusarium</taxon>
        <taxon>Fusarium fujikuroi species complex</taxon>
    </lineage>
</organism>